<dbReference type="RefSeq" id="WP_091938194.1">
    <property type="nucleotide sequence ID" value="NZ_FNCY01000010.1"/>
</dbReference>
<dbReference type="OrthoDB" id="9800421at2"/>
<dbReference type="Proteomes" id="UP000198607">
    <property type="component" value="Unassembled WGS sequence"/>
</dbReference>
<evidence type="ECO:0000313" key="1">
    <source>
        <dbReference type="EMBL" id="SDH91400.1"/>
    </source>
</evidence>
<name>A0A1G8GAU3_9RHOO</name>
<gene>
    <name evidence="1" type="ORF">SAMN05660652_02520</name>
</gene>
<evidence type="ECO:0000313" key="2">
    <source>
        <dbReference type="Proteomes" id="UP000198607"/>
    </source>
</evidence>
<dbReference type="InterPro" id="IPR008318">
    <property type="entry name" value="UCP030820"/>
</dbReference>
<organism evidence="1 2">
    <name type="scientific">Propionivibrio dicarboxylicus</name>
    <dbReference type="NCBI Taxonomy" id="83767"/>
    <lineage>
        <taxon>Bacteria</taxon>
        <taxon>Pseudomonadati</taxon>
        <taxon>Pseudomonadota</taxon>
        <taxon>Betaproteobacteria</taxon>
        <taxon>Rhodocyclales</taxon>
        <taxon>Rhodocyclaceae</taxon>
        <taxon>Propionivibrio</taxon>
    </lineage>
</organism>
<accession>A0A1G8GAU3</accession>
<sequence>MTEIIKDARVVDDAWQTLKLAEGDAAETVALPAAPTLVPLAVWRARRDELLARQTPFGLWLDSHEGPEEIADDLKHFALVAVNFPKFADGRGYSTARLLRERYGYRGELRAIGDVLRDQLFLLRRCGFDAFAVRADKDIRDALAGFEVFSERYQSAVDEPLPLFRRRAAGEPSHG</sequence>
<dbReference type="STRING" id="83767.SAMN05660652_02520"/>
<dbReference type="Pfam" id="PF06073">
    <property type="entry name" value="DUF934"/>
    <property type="match status" value="1"/>
</dbReference>
<reference evidence="1 2" key="1">
    <citation type="submission" date="2016-10" db="EMBL/GenBank/DDBJ databases">
        <authorList>
            <person name="de Groot N.N."/>
        </authorList>
    </citation>
    <scope>NUCLEOTIDE SEQUENCE [LARGE SCALE GENOMIC DNA]</scope>
    <source>
        <strain evidence="1 2">DSM 5885</strain>
    </source>
</reference>
<dbReference type="AlphaFoldDB" id="A0A1G8GAU3"/>
<dbReference type="EMBL" id="FNCY01000010">
    <property type="protein sequence ID" value="SDH91400.1"/>
    <property type="molecule type" value="Genomic_DNA"/>
</dbReference>
<dbReference type="PIRSF" id="PIRSF030820">
    <property type="entry name" value="UCP030820"/>
    <property type="match status" value="1"/>
</dbReference>
<keyword evidence="2" id="KW-1185">Reference proteome</keyword>
<proteinExistence type="predicted"/>
<protein>
    <submittedName>
        <fullName evidence="1">Uncharacterized conserved protein, DUF934 family</fullName>
    </submittedName>
</protein>